<organism evidence="2 3">
    <name type="scientific">Dichomitus squalens</name>
    <dbReference type="NCBI Taxonomy" id="114155"/>
    <lineage>
        <taxon>Eukaryota</taxon>
        <taxon>Fungi</taxon>
        <taxon>Dikarya</taxon>
        <taxon>Basidiomycota</taxon>
        <taxon>Agaricomycotina</taxon>
        <taxon>Agaricomycetes</taxon>
        <taxon>Polyporales</taxon>
        <taxon>Polyporaceae</taxon>
        <taxon>Dichomitus</taxon>
    </lineage>
</organism>
<feature type="region of interest" description="Disordered" evidence="1">
    <location>
        <begin position="275"/>
        <end position="295"/>
    </location>
</feature>
<feature type="compositionally biased region" description="Acidic residues" evidence="1">
    <location>
        <begin position="105"/>
        <end position="115"/>
    </location>
</feature>
<dbReference type="AlphaFoldDB" id="A0A4Q9PHQ1"/>
<feature type="compositionally biased region" description="Acidic residues" evidence="1">
    <location>
        <begin position="728"/>
        <end position="738"/>
    </location>
</feature>
<gene>
    <name evidence="2" type="ORF">BD310DRAFT_938477</name>
</gene>
<feature type="region of interest" description="Disordered" evidence="1">
    <location>
        <begin position="193"/>
        <end position="218"/>
    </location>
</feature>
<evidence type="ECO:0000313" key="3">
    <source>
        <dbReference type="Proteomes" id="UP000292082"/>
    </source>
</evidence>
<dbReference type="STRING" id="114155.A0A4Q9PHQ1"/>
<dbReference type="Proteomes" id="UP000292082">
    <property type="component" value="Unassembled WGS sequence"/>
</dbReference>
<feature type="compositionally biased region" description="Pro residues" evidence="1">
    <location>
        <begin position="59"/>
        <end position="74"/>
    </location>
</feature>
<feature type="compositionally biased region" description="Low complexity" evidence="1">
    <location>
        <begin position="75"/>
        <end position="104"/>
    </location>
</feature>
<feature type="region of interest" description="Disordered" evidence="1">
    <location>
        <begin position="27"/>
        <end position="151"/>
    </location>
</feature>
<accession>A0A4Q9PHQ1</accession>
<feature type="compositionally biased region" description="Low complexity" evidence="1">
    <location>
        <begin position="193"/>
        <end position="204"/>
    </location>
</feature>
<proteinExistence type="predicted"/>
<evidence type="ECO:0000256" key="1">
    <source>
        <dbReference type="SAM" id="MobiDB-lite"/>
    </source>
</evidence>
<protein>
    <submittedName>
        <fullName evidence="2">Uncharacterized protein</fullName>
    </submittedName>
</protein>
<sequence>MLACMSPSLAPLPAPFLVLPASVPSLKRPRGLWKQRRLEAAESSPRSPWPLQEATSHARPPPASTSPRPSPFGSPRPSVAGSPTPSLLHLRSPSSSSSTSLTASADDENAYDDDQGDSHSDSPLSPKRRRISGHFSPAHSAPSPTSGAAPGCRCESITPIPNPHATAVAPLRLPPLLALSMFPQPVSRSISAVSTTSSDSSLSARGKHRQSSVQTQTSIHSAGYEDWENLKELFARAAERYDADDIPEALPLLRAVIRECHRFLIDHPDPSVVYTHPKPKRLSRSPEGAITPTEERLHRDWGTDLLVDTPNLTGWSSRRRSSTTTKPSRQAELPTAFHAIFGITLFLMGNLVAQDPSIVLPEEPDAPSTYWLAALDVFETGENLPSRVGGTDLDAAEDWRMAIVWGRTLVCLADEKVTHNIKMAKEQAEASDASPNHSSYFSTASAFSMSEPHWPPSSPFHAIAQFRPPVTRRMSLYSASAHDIMVLAMDQFSRGIFHMPHPHYSHSHNPSYVHTPGVAPSAYQNSSYFSSPQAPPSHYASPYVPSTDPLISFSRPQELFTIASEVLGVAERLSSGTQRHYWASWADSVFNQMKNEADMDAWRAPILSARGRCWLVMGSASVDDMEPALEAGDLEVLHTPEAEEAREGLAMAISFFERAKGHLADSMNTAGRECEDVSPLLAEALLVLANLTADENKREELYTRAQAEVGEDLKLDSPDASSGSNAEADADDAMDTSM</sequence>
<keyword evidence="3" id="KW-1185">Reference proteome</keyword>
<feature type="region of interest" description="Disordered" evidence="1">
    <location>
        <begin position="702"/>
        <end position="738"/>
    </location>
</feature>
<name>A0A4Q9PHQ1_9APHY</name>
<evidence type="ECO:0000313" key="2">
    <source>
        <dbReference type="EMBL" id="TBU53231.1"/>
    </source>
</evidence>
<dbReference type="EMBL" id="ML145220">
    <property type="protein sequence ID" value="TBU53231.1"/>
    <property type="molecule type" value="Genomic_DNA"/>
</dbReference>
<reference evidence="2 3" key="1">
    <citation type="submission" date="2019-01" db="EMBL/GenBank/DDBJ databases">
        <title>Draft genome sequences of three monokaryotic isolates of the white-rot basidiomycete fungus Dichomitus squalens.</title>
        <authorList>
            <consortium name="DOE Joint Genome Institute"/>
            <person name="Lopez S.C."/>
            <person name="Andreopoulos B."/>
            <person name="Pangilinan J."/>
            <person name="Lipzen A."/>
            <person name="Riley R."/>
            <person name="Ahrendt S."/>
            <person name="Ng V."/>
            <person name="Barry K."/>
            <person name="Daum C."/>
            <person name="Grigoriev I.V."/>
            <person name="Hilden K.S."/>
            <person name="Makela M.R."/>
            <person name="de Vries R.P."/>
        </authorList>
    </citation>
    <scope>NUCLEOTIDE SEQUENCE [LARGE SCALE GENOMIC DNA]</scope>
    <source>
        <strain evidence="2 3">CBS 464.89</strain>
    </source>
</reference>